<dbReference type="PRINTS" id="PR00682">
    <property type="entry name" value="IPNSYNTHASE"/>
</dbReference>
<evidence type="ECO:0000256" key="3">
    <source>
        <dbReference type="ARBA" id="ARBA00022723"/>
    </source>
</evidence>
<protein>
    <submittedName>
        <fullName evidence="11">Gibberellin 20-oxidase</fullName>
    </submittedName>
</protein>
<proteinExistence type="inferred from homology"/>
<dbReference type="InterPro" id="IPR050231">
    <property type="entry name" value="Iron_ascorbate_oxido_reductase"/>
</dbReference>
<keyword evidence="12" id="KW-1185">Reference proteome</keyword>
<evidence type="ECO:0000256" key="5">
    <source>
        <dbReference type="ARBA" id="ARBA00023004"/>
    </source>
</evidence>
<dbReference type="EMBL" id="KV017149">
    <property type="protein sequence ID" value="KZV19049.1"/>
    <property type="molecule type" value="Genomic_DNA"/>
</dbReference>
<keyword evidence="3 9" id="KW-0479">Metal-binding</keyword>
<feature type="domain" description="Fe2OG dioxygenase" evidence="10">
    <location>
        <begin position="221"/>
        <end position="321"/>
    </location>
</feature>
<evidence type="ECO:0000256" key="2">
    <source>
        <dbReference type="ARBA" id="ARBA00004972"/>
    </source>
</evidence>
<dbReference type="OrthoDB" id="288590at2759"/>
<dbReference type="GO" id="GO:0009805">
    <property type="term" value="P:coumarin biosynthetic process"/>
    <property type="evidence" value="ECO:0007669"/>
    <property type="project" value="UniProtKB-ARBA"/>
</dbReference>
<comment type="similarity">
    <text evidence="7">Belongs to the iron/ascorbate-dependent oxidoreductase family. GA20OX subfamily.</text>
</comment>
<comment type="pathway">
    <text evidence="6">Plant hormone biosynthesis; gibberellin biosynthesis.</text>
</comment>
<dbReference type="Gene3D" id="2.60.120.330">
    <property type="entry name" value="B-lactam Antibiotic, Isopenicillin N Synthase, Chain"/>
    <property type="match status" value="1"/>
</dbReference>
<accession>A0A2Z7AIY0</accession>
<comment type="catalytic activity">
    <reaction evidence="8">
        <text>gibberellin A12 + 2 2-oxoglutarate + 3 O2 + H(+) = gibberellin A9 + 2 succinate + 3 CO2 + 2 H2O</text>
        <dbReference type="Rhea" id="RHEA:60772"/>
        <dbReference type="ChEBI" id="CHEBI:15377"/>
        <dbReference type="ChEBI" id="CHEBI:15378"/>
        <dbReference type="ChEBI" id="CHEBI:15379"/>
        <dbReference type="ChEBI" id="CHEBI:16526"/>
        <dbReference type="ChEBI" id="CHEBI:16810"/>
        <dbReference type="ChEBI" id="CHEBI:30031"/>
        <dbReference type="ChEBI" id="CHEBI:58627"/>
        <dbReference type="ChEBI" id="CHEBI:73255"/>
    </reaction>
    <physiologicalReaction direction="left-to-right" evidence="8">
        <dbReference type="Rhea" id="RHEA:60773"/>
    </physiologicalReaction>
</comment>
<name>A0A2Z7AIY0_9LAMI</name>
<keyword evidence="5 9" id="KW-0408">Iron</keyword>
<evidence type="ECO:0000256" key="4">
    <source>
        <dbReference type="ARBA" id="ARBA00023002"/>
    </source>
</evidence>
<dbReference type="InterPro" id="IPR005123">
    <property type="entry name" value="Oxoglu/Fe-dep_dioxygenase_dom"/>
</dbReference>
<dbReference type="GO" id="GO:0002238">
    <property type="term" value="P:response to molecule of fungal origin"/>
    <property type="evidence" value="ECO:0007669"/>
    <property type="project" value="UniProtKB-ARBA"/>
</dbReference>
<evidence type="ECO:0000259" key="10">
    <source>
        <dbReference type="PROSITE" id="PS51471"/>
    </source>
</evidence>
<comment type="cofactor">
    <cofactor evidence="1">
        <name>L-ascorbate</name>
        <dbReference type="ChEBI" id="CHEBI:38290"/>
    </cofactor>
</comment>
<evidence type="ECO:0000256" key="6">
    <source>
        <dbReference type="ARBA" id="ARBA00037909"/>
    </source>
</evidence>
<sequence>MDSSASTLILTPSLNLKTKRDNEALLFDLSLLEKQPNFPTQFLWPREDLAFASQDELKDPPIDLNGYFNHDQESIGFMAKQIRHACLKHGYFQVVNHGVDERLIWATYEHMDAFFKLPLSRKLGVKRKEGRFCGYSGAHADRYSTKLPWKETFSFEYKHANGPSCDVEKYINTVLGKDFAQAGSVYQKYCESMENLSLIILELLAISLGLEGFHYRDFFEDGNSIMRGNNYPPCKEAGLTFGTGPHSDPNSVTILHQDQVGGLEIFADNKWQTVRPRPDAFVVNIGDTFMALCNGRYKSCLHRAVVNKERARRSLVFFVNPKEDKIVRPPKDLIHRDEPRQYPDFTCSDLREFTQNHYRADTTTLQNFINWLQSNHKFTH</sequence>
<dbReference type="InterPro" id="IPR026992">
    <property type="entry name" value="DIOX_N"/>
</dbReference>
<gene>
    <name evidence="11" type="ORF">F511_08477</name>
</gene>
<dbReference type="GO" id="GO:0045544">
    <property type="term" value="F:gibberellin 20-oxidase activity"/>
    <property type="evidence" value="ECO:0007669"/>
    <property type="project" value="UniProtKB-ARBA"/>
</dbReference>
<keyword evidence="4 9" id="KW-0560">Oxidoreductase</keyword>
<dbReference type="InterPro" id="IPR027443">
    <property type="entry name" value="IPNS-like_sf"/>
</dbReference>
<dbReference type="PANTHER" id="PTHR47990">
    <property type="entry name" value="2-OXOGLUTARATE (2OG) AND FE(II)-DEPENDENT OXYGENASE SUPERFAMILY PROTEIN-RELATED"/>
    <property type="match status" value="1"/>
</dbReference>
<evidence type="ECO:0000256" key="1">
    <source>
        <dbReference type="ARBA" id="ARBA00001961"/>
    </source>
</evidence>
<evidence type="ECO:0000256" key="9">
    <source>
        <dbReference type="RuleBase" id="RU003682"/>
    </source>
</evidence>
<dbReference type="FunFam" id="2.60.120.330:FF:000003">
    <property type="entry name" value="Gibberellin 20 oxidase 2"/>
    <property type="match status" value="1"/>
</dbReference>
<dbReference type="Pfam" id="PF14226">
    <property type="entry name" value="DIOX_N"/>
    <property type="match status" value="1"/>
</dbReference>
<dbReference type="SUPFAM" id="SSF51197">
    <property type="entry name" value="Clavaminate synthase-like"/>
    <property type="match status" value="1"/>
</dbReference>
<dbReference type="InterPro" id="IPR044861">
    <property type="entry name" value="IPNS-like_FE2OG_OXY"/>
</dbReference>
<dbReference type="PROSITE" id="PS51471">
    <property type="entry name" value="FE2OG_OXY"/>
    <property type="match status" value="1"/>
</dbReference>
<dbReference type="GO" id="GO:0009686">
    <property type="term" value="P:gibberellin biosynthetic process"/>
    <property type="evidence" value="ECO:0007669"/>
    <property type="project" value="UniProtKB-ARBA"/>
</dbReference>
<evidence type="ECO:0000256" key="7">
    <source>
        <dbReference type="ARBA" id="ARBA00043997"/>
    </source>
</evidence>
<comment type="pathway">
    <text evidence="2">Hormone biosynthesis.</text>
</comment>
<evidence type="ECO:0000313" key="12">
    <source>
        <dbReference type="Proteomes" id="UP000250235"/>
    </source>
</evidence>
<organism evidence="11 12">
    <name type="scientific">Dorcoceras hygrometricum</name>
    <dbReference type="NCBI Taxonomy" id="472368"/>
    <lineage>
        <taxon>Eukaryota</taxon>
        <taxon>Viridiplantae</taxon>
        <taxon>Streptophyta</taxon>
        <taxon>Embryophyta</taxon>
        <taxon>Tracheophyta</taxon>
        <taxon>Spermatophyta</taxon>
        <taxon>Magnoliopsida</taxon>
        <taxon>eudicotyledons</taxon>
        <taxon>Gunneridae</taxon>
        <taxon>Pentapetalae</taxon>
        <taxon>asterids</taxon>
        <taxon>lamiids</taxon>
        <taxon>Lamiales</taxon>
        <taxon>Gesneriaceae</taxon>
        <taxon>Didymocarpoideae</taxon>
        <taxon>Trichosporeae</taxon>
        <taxon>Loxocarpinae</taxon>
        <taxon>Dorcoceras</taxon>
    </lineage>
</organism>
<dbReference type="Proteomes" id="UP000250235">
    <property type="component" value="Unassembled WGS sequence"/>
</dbReference>
<evidence type="ECO:0000313" key="11">
    <source>
        <dbReference type="EMBL" id="KZV19049.1"/>
    </source>
</evidence>
<dbReference type="AlphaFoldDB" id="A0A2Z7AIY0"/>
<reference evidence="11 12" key="1">
    <citation type="journal article" date="2015" name="Proc. Natl. Acad. Sci. U.S.A.">
        <title>The resurrection genome of Boea hygrometrica: A blueprint for survival of dehydration.</title>
        <authorList>
            <person name="Xiao L."/>
            <person name="Yang G."/>
            <person name="Zhang L."/>
            <person name="Yang X."/>
            <person name="Zhao S."/>
            <person name="Ji Z."/>
            <person name="Zhou Q."/>
            <person name="Hu M."/>
            <person name="Wang Y."/>
            <person name="Chen M."/>
            <person name="Xu Y."/>
            <person name="Jin H."/>
            <person name="Xiao X."/>
            <person name="Hu G."/>
            <person name="Bao F."/>
            <person name="Hu Y."/>
            <person name="Wan P."/>
            <person name="Li L."/>
            <person name="Deng X."/>
            <person name="Kuang T."/>
            <person name="Xiang C."/>
            <person name="Zhu J.K."/>
            <person name="Oliver M.J."/>
            <person name="He Y."/>
        </authorList>
    </citation>
    <scope>NUCLEOTIDE SEQUENCE [LARGE SCALE GENOMIC DNA]</scope>
    <source>
        <strain evidence="12">cv. XS01</strain>
    </source>
</reference>
<evidence type="ECO:0000256" key="8">
    <source>
        <dbReference type="ARBA" id="ARBA00050508"/>
    </source>
</evidence>
<dbReference type="Pfam" id="PF03171">
    <property type="entry name" value="2OG-FeII_Oxy"/>
    <property type="match status" value="1"/>
</dbReference>
<dbReference type="GO" id="GO:0046872">
    <property type="term" value="F:metal ion binding"/>
    <property type="evidence" value="ECO:0007669"/>
    <property type="project" value="UniProtKB-KW"/>
</dbReference>